<gene>
    <name evidence="8" type="primary">LOC110074044</name>
</gene>
<evidence type="ECO:0000256" key="3">
    <source>
        <dbReference type="ARBA" id="ARBA00023157"/>
    </source>
</evidence>
<dbReference type="PANTHER" id="PTHR13826:SF14">
    <property type="entry name" value="TREFOIL FACTOR 2"/>
    <property type="match status" value="1"/>
</dbReference>
<evidence type="ECO:0000313" key="7">
    <source>
        <dbReference type="Proteomes" id="UP001652642"/>
    </source>
</evidence>
<dbReference type="PRINTS" id="PR00680">
    <property type="entry name" value="PTREFOIL"/>
</dbReference>
<feature type="domain" description="P-type" evidence="6">
    <location>
        <begin position="84"/>
        <end position="127"/>
    </location>
</feature>
<keyword evidence="5" id="KW-0732">Signal</keyword>
<dbReference type="SMART" id="SM00018">
    <property type="entry name" value="PD"/>
    <property type="match status" value="5"/>
</dbReference>
<feature type="domain" description="P-type" evidence="6">
    <location>
        <begin position="245"/>
        <end position="288"/>
    </location>
</feature>
<keyword evidence="2" id="KW-0964">Secreted</keyword>
<comment type="caution">
    <text evidence="4">Lacks conserved residue(s) required for the propagation of feature annotation.</text>
</comment>
<feature type="domain" description="P-type" evidence="6">
    <location>
        <begin position="194"/>
        <end position="239"/>
    </location>
</feature>
<keyword evidence="7" id="KW-1185">Reference proteome</keyword>
<feature type="chain" id="PRO_5046258864" evidence="5">
    <location>
        <begin position="25"/>
        <end position="294"/>
    </location>
</feature>
<keyword evidence="3 4" id="KW-1015">Disulfide bond</keyword>
<feature type="disulfide bond" evidence="4">
    <location>
        <begin position="106"/>
        <end position="123"/>
    </location>
</feature>
<dbReference type="SUPFAM" id="SSF57492">
    <property type="entry name" value="Trefoil"/>
    <property type="match status" value="5"/>
</dbReference>
<accession>A0ABM5FXZ7</accession>
<evidence type="ECO:0000259" key="6">
    <source>
        <dbReference type="PROSITE" id="PS51448"/>
    </source>
</evidence>
<dbReference type="PROSITE" id="PS51448">
    <property type="entry name" value="P_TREFOIL_2"/>
    <property type="match status" value="5"/>
</dbReference>
<dbReference type="GeneID" id="110074044"/>
<feature type="disulfide bond" evidence="4">
    <location>
        <begin position="145"/>
        <end position="160"/>
    </location>
</feature>
<evidence type="ECO:0000256" key="5">
    <source>
        <dbReference type="SAM" id="SignalP"/>
    </source>
</evidence>
<dbReference type="PROSITE" id="PS00025">
    <property type="entry name" value="P_TREFOIL_1"/>
    <property type="match status" value="1"/>
</dbReference>
<evidence type="ECO:0000256" key="1">
    <source>
        <dbReference type="ARBA" id="ARBA00004613"/>
    </source>
</evidence>
<dbReference type="Pfam" id="PF00088">
    <property type="entry name" value="Trefoil"/>
    <property type="match status" value="5"/>
</dbReference>
<evidence type="ECO:0000313" key="8">
    <source>
        <dbReference type="RefSeq" id="XP_072850271.1"/>
    </source>
</evidence>
<feature type="disulfide bond" evidence="4">
    <location>
        <begin position="135"/>
        <end position="161"/>
    </location>
</feature>
<protein>
    <submittedName>
        <fullName evidence="8">Uncharacterized protein isoform X1</fullName>
    </submittedName>
</protein>
<evidence type="ECO:0000256" key="4">
    <source>
        <dbReference type="PROSITE-ProRule" id="PRU00779"/>
    </source>
</evidence>
<dbReference type="InterPro" id="IPR000519">
    <property type="entry name" value="P_trefoil_dom"/>
</dbReference>
<feature type="disulfide bond" evidence="4">
    <location>
        <begin position="96"/>
        <end position="111"/>
    </location>
</feature>
<dbReference type="Proteomes" id="UP001652642">
    <property type="component" value="Chromosome 3"/>
</dbReference>
<feature type="disulfide bond" evidence="4">
    <location>
        <begin position="155"/>
        <end position="172"/>
    </location>
</feature>
<feature type="disulfide bond" evidence="4">
    <location>
        <begin position="54"/>
        <end position="71"/>
    </location>
</feature>
<feature type="domain" description="P-type" evidence="6">
    <location>
        <begin position="133"/>
        <end position="176"/>
    </location>
</feature>
<organism evidence="7 8">
    <name type="scientific">Pogona vitticeps</name>
    <name type="common">central bearded dragon</name>
    <dbReference type="NCBI Taxonomy" id="103695"/>
    <lineage>
        <taxon>Eukaryota</taxon>
        <taxon>Metazoa</taxon>
        <taxon>Chordata</taxon>
        <taxon>Craniata</taxon>
        <taxon>Vertebrata</taxon>
        <taxon>Euteleostomi</taxon>
        <taxon>Lepidosauria</taxon>
        <taxon>Squamata</taxon>
        <taxon>Bifurcata</taxon>
        <taxon>Unidentata</taxon>
        <taxon>Episquamata</taxon>
        <taxon>Toxicofera</taxon>
        <taxon>Iguania</taxon>
        <taxon>Acrodonta</taxon>
        <taxon>Agamidae</taxon>
        <taxon>Amphibolurinae</taxon>
        <taxon>Pogona</taxon>
    </lineage>
</organism>
<dbReference type="Gene3D" id="4.10.110.10">
    <property type="entry name" value="Spasmolytic Protein, domain 1"/>
    <property type="match status" value="5"/>
</dbReference>
<feature type="disulfide bond" evidence="4">
    <location>
        <begin position="267"/>
        <end position="284"/>
    </location>
</feature>
<feature type="signal peptide" evidence="5">
    <location>
        <begin position="1"/>
        <end position="24"/>
    </location>
</feature>
<evidence type="ECO:0000256" key="2">
    <source>
        <dbReference type="ARBA" id="ARBA00022525"/>
    </source>
</evidence>
<feature type="disulfide bond" evidence="4">
    <location>
        <begin position="218"/>
        <end position="235"/>
    </location>
</feature>
<feature type="disulfide bond" evidence="4">
    <location>
        <begin position="247"/>
        <end position="273"/>
    </location>
</feature>
<dbReference type="RefSeq" id="XP_072850271.1">
    <property type="nucleotide sequence ID" value="XM_072994170.1"/>
</dbReference>
<dbReference type="PANTHER" id="PTHR13826">
    <property type="entry name" value="INTESTINAL TREFOIL FACTOR-RELATED"/>
    <property type="match status" value="1"/>
</dbReference>
<name>A0ABM5FXZ7_9SAUR</name>
<comment type="subcellular location">
    <subcellularLocation>
        <location evidence="1">Secreted</location>
    </subcellularLocation>
</comment>
<feature type="disulfide bond" evidence="4">
    <location>
        <begin position="208"/>
        <end position="223"/>
    </location>
</feature>
<feature type="disulfide bond" evidence="4">
    <location>
        <begin position="257"/>
        <end position="272"/>
    </location>
</feature>
<feature type="domain" description="P-type" evidence="6">
    <location>
        <begin position="28"/>
        <end position="75"/>
    </location>
</feature>
<sequence length="294" mass="32494">MEYKKYMLLATALCLGYICPQSEGRPPYACQCLMDPKDRRNCNYASVGITAEECTANGCCFDATVPDVPWCFVPSGQRASLHYAKKTIEPKARLDCGYQGITRKRCQRIGCCFDPTASGAPVCFHPPVNNVSRQCVMDRSAREDCGYPSITAEECQAKGCCFNSYVVSTRWCFHPLSDPVLGLSTIIEAKTAPPECRCHVDPKARTNCGPPGINAEQCRNNGCCFSSEVPGVPWCFTPSPPQYKKVCPSEVKVRQNCGFPGISADECEKRGCCFESKPPAVPWCFFHTYVEEEC</sequence>
<dbReference type="InterPro" id="IPR044913">
    <property type="entry name" value="P_trefoil_dom_sf"/>
</dbReference>
<dbReference type="CDD" id="cd00111">
    <property type="entry name" value="Trefoil"/>
    <property type="match status" value="5"/>
</dbReference>
<dbReference type="InterPro" id="IPR017957">
    <property type="entry name" value="P_trefoil_CS"/>
</dbReference>
<proteinExistence type="predicted"/>
<dbReference type="InterPro" id="IPR017994">
    <property type="entry name" value="P_trefoil_chordata"/>
</dbReference>
<reference evidence="8" key="1">
    <citation type="submission" date="2025-08" db="UniProtKB">
        <authorList>
            <consortium name="RefSeq"/>
        </authorList>
    </citation>
    <scope>IDENTIFICATION</scope>
</reference>